<feature type="compositionally biased region" description="Pro residues" evidence="1">
    <location>
        <begin position="54"/>
        <end position="64"/>
    </location>
</feature>
<feature type="region of interest" description="Disordered" evidence="1">
    <location>
        <begin position="14"/>
        <end position="77"/>
    </location>
</feature>
<feature type="compositionally biased region" description="Low complexity" evidence="1">
    <location>
        <begin position="432"/>
        <end position="458"/>
    </location>
</feature>
<feature type="compositionally biased region" description="Low complexity" evidence="1">
    <location>
        <begin position="695"/>
        <end position="709"/>
    </location>
</feature>
<evidence type="ECO:0000313" key="2">
    <source>
        <dbReference type="EMBL" id="THH06699.1"/>
    </source>
</evidence>
<organism evidence="2 3">
    <name type="scientific">Phellinidium pouzarii</name>
    <dbReference type="NCBI Taxonomy" id="167371"/>
    <lineage>
        <taxon>Eukaryota</taxon>
        <taxon>Fungi</taxon>
        <taxon>Dikarya</taxon>
        <taxon>Basidiomycota</taxon>
        <taxon>Agaricomycotina</taxon>
        <taxon>Agaricomycetes</taxon>
        <taxon>Hymenochaetales</taxon>
        <taxon>Hymenochaetaceae</taxon>
        <taxon>Phellinidium</taxon>
    </lineage>
</organism>
<feature type="compositionally biased region" description="Basic and acidic residues" evidence="1">
    <location>
        <begin position="621"/>
        <end position="631"/>
    </location>
</feature>
<dbReference type="AlphaFoldDB" id="A0A4S4L5P7"/>
<accession>A0A4S4L5P7</accession>
<feature type="region of interest" description="Disordered" evidence="1">
    <location>
        <begin position="609"/>
        <end position="718"/>
    </location>
</feature>
<dbReference type="EMBL" id="SGPK01000181">
    <property type="protein sequence ID" value="THH06699.1"/>
    <property type="molecule type" value="Genomic_DNA"/>
</dbReference>
<feature type="region of interest" description="Disordered" evidence="1">
    <location>
        <begin position="400"/>
        <end position="460"/>
    </location>
</feature>
<feature type="compositionally biased region" description="Low complexity" evidence="1">
    <location>
        <begin position="330"/>
        <end position="349"/>
    </location>
</feature>
<feature type="compositionally biased region" description="Polar residues" evidence="1">
    <location>
        <begin position="635"/>
        <end position="666"/>
    </location>
</feature>
<feature type="region of interest" description="Disordered" evidence="1">
    <location>
        <begin position="557"/>
        <end position="590"/>
    </location>
</feature>
<feature type="compositionally biased region" description="Polar residues" evidence="1">
    <location>
        <begin position="181"/>
        <end position="200"/>
    </location>
</feature>
<reference evidence="2 3" key="1">
    <citation type="submission" date="2019-02" db="EMBL/GenBank/DDBJ databases">
        <title>Genome sequencing of the rare red list fungi Phellinidium pouzarii.</title>
        <authorList>
            <person name="Buettner E."/>
            <person name="Kellner H."/>
        </authorList>
    </citation>
    <scope>NUCLEOTIDE SEQUENCE [LARGE SCALE GENOMIC DNA]</scope>
    <source>
        <strain evidence="2 3">DSM 108285</strain>
    </source>
</reference>
<feature type="compositionally biased region" description="Polar residues" evidence="1">
    <location>
        <begin position="412"/>
        <end position="431"/>
    </location>
</feature>
<dbReference type="OrthoDB" id="3270903at2759"/>
<evidence type="ECO:0000256" key="1">
    <source>
        <dbReference type="SAM" id="MobiDB-lite"/>
    </source>
</evidence>
<proteinExistence type="predicted"/>
<feature type="region of interest" description="Disordered" evidence="1">
    <location>
        <begin position="325"/>
        <end position="349"/>
    </location>
</feature>
<name>A0A4S4L5P7_9AGAM</name>
<gene>
    <name evidence="2" type="ORF">EW145_g3911</name>
</gene>
<dbReference type="Proteomes" id="UP000308199">
    <property type="component" value="Unassembled WGS sequence"/>
</dbReference>
<feature type="region of interest" description="Disordered" evidence="1">
    <location>
        <begin position="170"/>
        <end position="203"/>
    </location>
</feature>
<keyword evidence="3" id="KW-1185">Reference proteome</keyword>
<feature type="region of interest" description="Disordered" evidence="1">
    <location>
        <begin position="232"/>
        <end position="280"/>
    </location>
</feature>
<feature type="compositionally biased region" description="Basic and acidic residues" evidence="1">
    <location>
        <begin position="18"/>
        <end position="32"/>
    </location>
</feature>
<feature type="compositionally biased region" description="Polar residues" evidence="1">
    <location>
        <begin position="42"/>
        <end position="52"/>
    </location>
</feature>
<comment type="caution">
    <text evidence="2">The sequence shown here is derived from an EMBL/GenBank/DDBJ whole genome shotgun (WGS) entry which is preliminary data.</text>
</comment>
<evidence type="ECO:0000313" key="3">
    <source>
        <dbReference type="Proteomes" id="UP000308199"/>
    </source>
</evidence>
<sequence length="718" mass="78048">MGINVFSYLRQTLRRKDKARDAPDPRQHHPVDADWDFGARQTPDTSTHSVQVETPPPVPTPMPMPLAEAPGPRAGTRDPLPTSVGAIVRLEKRASVAVGLQNGMQDGADDEYSYSGSATCLAAGAFAKESRGIIGMDEMRRRVHSISAARLTDPANRPVLRHASSAFMTRDYPPSVDAHSPSWSTSSEIQLQPSAGSSDPPSVRRRTMIHAKRSMPQLHNIWENFLEETSKDSELYGPPCHPSRNPQPKNDAPKDSDRPRSQQPWRPDIPHPPLPQHIQTSSNDSVLTIHSVPSFEQSPDFASAELPRLSPSPKNAMRNNAIRRGHVRTSHQTSSSSASSHSGSASSMAFSLDSSSASSMTTMTTVYDCDNFGAKYDPFQVGDDNPTMTLNQHTDYIDYPHHRNEMLPSPASIDSHSSDGSQRTAPYSRSNTPLATPTATSPSHLQTPSTSRSSSRSPILVRAERQSPIPAHAHPRYQAAAAQGQWYSTSASPEELKLRLDTFPRVSAPQRCENFSLASADAKIDMSAEGDANSDEDFEDVLSELEFCSPRRPALPTSALAPTQSQPHPKVIFVPPPRRSSRQHLASLRSKYASSGNISLAAYDRARGMGNSGAPSANEPGRNDWSYHHDPSGPPSTVDTAVSPRSHSVQPAASQWARQARDTSSPCDWLRSQSSTPTFSPSPPVIRSLNVSGRSQSKCSSPSHSSAKSNAVQWGYAL</sequence>
<feature type="compositionally biased region" description="Basic and acidic residues" evidence="1">
    <location>
        <begin position="251"/>
        <end position="260"/>
    </location>
</feature>
<protein>
    <submittedName>
        <fullName evidence="2">Uncharacterized protein</fullName>
    </submittedName>
</protein>